<evidence type="ECO:0000313" key="3">
    <source>
        <dbReference type="EMBL" id="QQB13444.1"/>
    </source>
</evidence>
<feature type="compositionally biased region" description="Basic and acidic residues" evidence="1">
    <location>
        <begin position="188"/>
        <end position="206"/>
    </location>
</feature>
<feature type="transmembrane region" description="Helical" evidence="2">
    <location>
        <begin position="545"/>
        <end position="568"/>
    </location>
</feature>
<dbReference type="AlphaFoldDB" id="A0A7T4DJ16"/>
<evidence type="ECO:0000256" key="2">
    <source>
        <dbReference type="SAM" id="Phobius"/>
    </source>
</evidence>
<protein>
    <submittedName>
        <fullName evidence="3">Uncharacterized protein</fullName>
    </submittedName>
</protein>
<feature type="compositionally biased region" description="Low complexity" evidence="1">
    <location>
        <begin position="307"/>
        <end position="349"/>
    </location>
</feature>
<feature type="compositionally biased region" description="Basic and acidic residues" evidence="1">
    <location>
        <begin position="422"/>
        <end position="436"/>
    </location>
</feature>
<evidence type="ECO:0000256" key="1">
    <source>
        <dbReference type="SAM" id="MobiDB-lite"/>
    </source>
</evidence>
<feature type="region of interest" description="Disordered" evidence="1">
    <location>
        <begin position="1"/>
        <end position="524"/>
    </location>
</feature>
<evidence type="ECO:0000313" key="4">
    <source>
        <dbReference type="Proteomes" id="UP000595374"/>
    </source>
</evidence>
<accession>A0A7T4DJ16</accession>
<dbReference type="Proteomes" id="UP000595374">
    <property type="component" value="Chromosome"/>
</dbReference>
<feature type="compositionally biased region" description="Low complexity" evidence="1">
    <location>
        <begin position="105"/>
        <end position="122"/>
    </location>
</feature>
<proteinExistence type="predicted"/>
<keyword evidence="2" id="KW-0812">Transmembrane</keyword>
<keyword evidence="2" id="KW-1133">Transmembrane helix</keyword>
<organism evidence="3 4">
    <name type="scientific">Brevibacterium casei</name>
    <dbReference type="NCBI Taxonomy" id="33889"/>
    <lineage>
        <taxon>Bacteria</taxon>
        <taxon>Bacillati</taxon>
        <taxon>Actinomycetota</taxon>
        <taxon>Actinomycetes</taxon>
        <taxon>Micrococcales</taxon>
        <taxon>Brevibacteriaceae</taxon>
        <taxon>Brevibacterium</taxon>
    </lineage>
</organism>
<feature type="compositionally biased region" description="Low complexity" evidence="1">
    <location>
        <begin position="437"/>
        <end position="466"/>
    </location>
</feature>
<feature type="compositionally biased region" description="Low complexity" evidence="1">
    <location>
        <begin position="359"/>
        <end position="371"/>
    </location>
</feature>
<gene>
    <name evidence="3" type="ORF">I6H47_11450</name>
</gene>
<keyword evidence="2" id="KW-0472">Membrane</keyword>
<name>A0A7T4DJ16_9MICO</name>
<feature type="compositionally biased region" description="Low complexity" evidence="1">
    <location>
        <begin position="132"/>
        <end position="141"/>
    </location>
</feature>
<feature type="compositionally biased region" description="Low complexity" evidence="1">
    <location>
        <begin position="76"/>
        <end position="94"/>
    </location>
</feature>
<dbReference type="RefSeq" id="WP_198498639.1">
    <property type="nucleotide sequence ID" value="NZ_CP065989.1"/>
</dbReference>
<sequence>MAEEQFTSRRARREAERMAAEEEFEARSSAPQGPEGSRADFLTPPKRPTEKPTTAEADTASGGDAPAAAGGGAAPGAGEAAPSARPSSAPASAPSAPPAAPPQTSPSVQTPAAPQAASAPASPATPAPESPTQPAAAEPAPAGGGSAGSTPADLPSSRIDPAPTPKVSHERGALASDHLPQERPPVNAEDRLDPRRAPLPHFESRAARKRYLREHGLSMDGDLSTGAIPVIADPAEADAASQSGDAAPQSGGTGGSSAGHESFDAAGFGGSSAEVAARDFESPVTADSAPRPASGPDDALSRPLPETTSASAPTTPSGDAAAGKAATADTAATAAKTDAATTDAAAAKSDATDAKTDAATKTTPAAKFDAAGQPTAGTDSDGPEPATRSRRMPIVNPPSTSGVRVVTAASAKVSEPVAKESPAPKDRAASKGDAGSKDGAASTGSSASTSAGTAPAASVSDTASDTAQDRDAGTEPTAQSADDAARELAANPETRPMDTVPEAWSLPNSDYEDEETENPPGTRIKASAVTGYDGQILVGEEPSKVPFIVLGVAALFAVALIVIALVMLL</sequence>
<reference evidence="3 4" key="1">
    <citation type="submission" date="2020-12" db="EMBL/GenBank/DDBJ databases">
        <title>FDA dAtabase for Regulatory Grade micrObial Sequences (FDA-ARGOS): Supporting development and validation of Infectious Disease Dx tests.</title>
        <authorList>
            <person name="Sproer C."/>
            <person name="Gronow S."/>
            <person name="Severitt S."/>
            <person name="Schroder I."/>
            <person name="Tallon L."/>
            <person name="Sadzewicz L."/>
            <person name="Zhao X."/>
            <person name="Boylan J."/>
            <person name="Ott S."/>
            <person name="Bowen H."/>
            <person name="Vavikolanu K."/>
            <person name="Mehta A."/>
            <person name="Aluvathingal J."/>
            <person name="Nadendla S."/>
            <person name="Lowell S."/>
            <person name="Myers T."/>
            <person name="Yan Y."/>
            <person name="Sichtig H."/>
        </authorList>
    </citation>
    <scope>NUCLEOTIDE SEQUENCE [LARGE SCALE GENOMIC DNA]</scope>
    <source>
        <strain evidence="3 4">FDAARGOS_990</strain>
    </source>
</reference>
<feature type="compositionally biased region" description="Pro residues" evidence="1">
    <location>
        <begin position="95"/>
        <end position="104"/>
    </location>
</feature>
<dbReference type="EMBL" id="CP065989">
    <property type="protein sequence ID" value="QQB13444.1"/>
    <property type="molecule type" value="Genomic_DNA"/>
</dbReference>